<comment type="caution">
    <text evidence="2">The sequence shown here is derived from an EMBL/GenBank/DDBJ whole genome shotgun (WGS) entry which is preliminary data.</text>
</comment>
<dbReference type="RefSeq" id="WP_100670824.1">
    <property type="nucleotide sequence ID" value="NZ_NJGD01000003.1"/>
</dbReference>
<dbReference type="GO" id="GO:0016787">
    <property type="term" value="F:hydrolase activity"/>
    <property type="evidence" value="ECO:0007669"/>
    <property type="project" value="InterPro"/>
</dbReference>
<dbReference type="InterPro" id="IPR029052">
    <property type="entry name" value="Metallo-depent_PP-like"/>
</dbReference>
<dbReference type="Gene3D" id="3.60.21.10">
    <property type="match status" value="2"/>
</dbReference>
<organism evidence="2 3">
    <name type="scientific">Rhizobium meliloti</name>
    <name type="common">Ensifer meliloti</name>
    <name type="synonym">Sinorhizobium meliloti</name>
    <dbReference type="NCBI Taxonomy" id="382"/>
    <lineage>
        <taxon>Bacteria</taxon>
        <taxon>Pseudomonadati</taxon>
        <taxon>Pseudomonadota</taxon>
        <taxon>Alphaproteobacteria</taxon>
        <taxon>Hyphomicrobiales</taxon>
        <taxon>Rhizobiaceae</taxon>
        <taxon>Sinorhizobium/Ensifer group</taxon>
        <taxon>Sinorhizobium</taxon>
    </lineage>
</organism>
<proteinExistence type="predicted"/>
<evidence type="ECO:0000313" key="3">
    <source>
        <dbReference type="Proteomes" id="UP000231987"/>
    </source>
</evidence>
<evidence type="ECO:0000259" key="1">
    <source>
        <dbReference type="Pfam" id="PF00149"/>
    </source>
</evidence>
<dbReference type="AlphaFoldDB" id="A0A2J0Z512"/>
<dbReference type="InterPro" id="IPR004843">
    <property type="entry name" value="Calcineurin-like_PHP"/>
</dbReference>
<dbReference type="Proteomes" id="UP000231987">
    <property type="component" value="Unassembled WGS sequence"/>
</dbReference>
<gene>
    <name evidence="2" type="ORF">CEJ86_07645</name>
</gene>
<accession>A0A2J0Z512</accession>
<evidence type="ECO:0000313" key="2">
    <source>
        <dbReference type="EMBL" id="PJR15585.1"/>
    </source>
</evidence>
<name>A0A2J0Z512_RHIML</name>
<dbReference type="SUPFAM" id="SSF56300">
    <property type="entry name" value="Metallo-dependent phosphatases"/>
    <property type="match status" value="1"/>
</dbReference>
<protein>
    <submittedName>
        <fullName evidence="2">Metallophosphoesterase</fullName>
    </submittedName>
</protein>
<reference evidence="2 3" key="1">
    <citation type="submission" date="2017-06" db="EMBL/GenBank/DDBJ databases">
        <title>Ensifer strains isolated from leguminous trees and herbs display diverse denitrification phenotypes with some acting as strong N2O sinks.</title>
        <authorList>
            <person name="Woliy K."/>
            <person name="Mania D."/>
            <person name="Bakken L.R."/>
            <person name="Frostegard A."/>
        </authorList>
    </citation>
    <scope>NUCLEOTIDE SEQUENCE [LARGE SCALE GENOMIC DNA]</scope>
    <source>
        <strain evidence="2 3">AC50a</strain>
    </source>
</reference>
<dbReference type="Pfam" id="PF00149">
    <property type="entry name" value="Metallophos"/>
    <property type="match status" value="1"/>
</dbReference>
<sequence length="573" mass="62944">MLKRTLPAVAVIADAHFHDVETDFGFARVAVEGREITMRSWADTRQSTRVFNESAEAFLAALAEVRRRGIRHVVLLGDYTDDGQRATTSALRDILHEHADAFDISFYALPGNHDIFGPRGRHHTKQFLGRDGRGILVTSDANRAGSGVTVSDRMYCEGYPAGLDPMAAFGYFRRPEYLHWETPFGTSDAVEDRRYGVASPDGSNRYELMDASYLVEPEPDLWLLMIDANVFEPVNGTFEWGEEAAFIDSTSGGWNAMIRCKPFVVSWIADVCARARRLGKTLLAFSHYPVLDPFDGATGAEAALFGETNIARRTPRKDVERALLAAGLSLHFSGHLHVEGVTRRGSGDRSLTNIAVPSLVAFPPAFKIAHPGEGSVVVETVELSGLPADQRLRSAYEREVALLGEEPEAAFSSSTYGAFLRAHKRALVSHRYFPEEWPPAVVERVADVTLEEIACLFTEESAGGAPILSALVHASAIDIAELRSLPMIELVADWYCLRQGASLALPHIEKSRLPVYRFLAERFGCEARSRHDSSVKGFLAIFLGALGLFLDRAENGETQIVVASDPVQQDAPA</sequence>
<dbReference type="CDD" id="cd00838">
    <property type="entry name" value="MPP_superfamily"/>
    <property type="match status" value="1"/>
</dbReference>
<dbReference type="EMBL" id="NJGD01000003">
    <property type="protein sequence ID" value="PJR15585.1"/>
    <property type="molecule type" value="Genomic_DNA"/>
</dbReference>
<feature type="domain" description="Calcineurin-like phosphoesterase" evidence="1">
    <location>
        <begin position="9"/>
        <end position="123"/>
    </location>
</feature>